<evidence type="ECO:0000313" key="3">
    <source>
        <dbReference type="Proteomes" id="UP000030149"/>
    </source>
</evidence>
<dbReference type="AlphaFoldDB" id="A0A0A2MWK4"/>
<dbReference type="Proteomes" id="UP000030149">
    <property type="component" value="Unassembled WGS sequence"/>
</dbReference>
<keyword evidence="1" id="KW-0732">Signal</keyword>
<dbReference type="RefSeq" id="WP_035629843.1">
    <property type="nucleotide sequence ID" value="NZ_AVCS01000004.1"/>
</dbReference>
<reference evidence="2 3" key="2">
    <citation type="journal article" date="2015" name="Stand. Genomic Sci.">
        <title>High quality draft genomic sequence of Flavobacterium enshiense DK69(T) and comparison among Flavobacterium genomes.</title>
        <authorList>
            <person name="Zeng Z."/>
            <person name="Chen C."/>
            <person name="Du H."/>
            <person name="Wang G."/>
            <person name="Li M."/>
        </authorList>
    </citation>
    <scope>NUCLEOTIDE SEQUENCE [LARGE SCALE GENOMIC DNA]</scope>
    <source>
        <strain evidence="2 3">DK69</strain>
    </source>
</reference>
<dbReference type="OrthoDB" id="790324at2"/>
<feature type="chain" id="PRO_5001992003" description="Porin" evidence="1">
    <location>
        <begin position="20"/>
        <end position="396"/>
    </location>
</feature>
<dbReference type="EMBL" id="JRLZ01000003">
    <property type="protein sequence ID" value="KGO96694.1"/>
    <property type="molecule type" value="Genomic_DNA"/>
</dbReference>
<dbReference type="eggNOG" id="COG2911">
    <property type="taxonomic scope" value="Bacteria"/>
</dbReference>
<evidence type="ECO:0008006" key="4">
    <source>
        <dbReference type="Google" id="ProtNLM"/>
    </source>
</evidence>
<reference evidence="3" key="1">
    <citation type="submission" date="2013-09" db="EMBL/GenBank/DDBJ databases">
        <authorList>
            <person name="Zeng Z."/>
            <person name="Chen C."/>
        </authorList>
    </citation>
    <scope>NUCLEOTIDE SEQUENCE [LARGE SCALE GENOMIC DNA]</scope>
    <source>
        <strain evidence="3">DK69</strain>
    </source>
</reference>
<evidence type="ECO:0000256" key="1">
    <source>
        <dbReference type="SAM" id="SignalP"/>
    </source>
</evidence>
<dbReference type="STRING" id="1107311.Q767_03015"/>
<dbReference type="InterPro" id="IPR045748">
    <property type="entry name" value="DcaP"/>
</dbReference>
<accession>A0A0A2MWK4</accession>
<evidence type="ECO:0000313" key="2">
    <source>
        <dbReference type="EMBL" id="KGO96694.1"/>
    </source>
</evidence>
<keyword evidence="3" id="KW-1185">Reference proteome</keyword>
<feature type="signal peptide" evidence="1">
    <location>
        <begin position="1"/>
        <end position="19"/>
    </location>
</feature>
<gene>
    <name evidence="2" type="ORF">Q767_03015</name>
</gene>
<protein>
    <recommendedName>
        <fullName evidence="4">Porin</fullName>
    </recommendedName>
</protein>
<name>A0A0A2MWK4_9FLAO</name>
<comment type="caution">
    <text evidence="2">The sequence shown here is derived from an EMBL/GenBank/DDBJ whole genome shotgun (WGS) entry which is preliminary data.</text>
</comment>
<organism evidence="2 3">
    <name type="scientific">Flavobacterium enshiense DK69</name>
    <dbReference type="NCBI Taxonomy" id="1107311"/>
    <lineage>
        <taxon>Bacteria</taxon>
        <taxon>Pseudomonadati</taxon>
        <taxon>Bacteroidota</taxon>
        <taxon>Flavobacteriia</taxon>
        <taxon>Flavobacteriales</taxon>
        <taxon>Flavobacteriaceae</taxon>
        <taxon>Flavobacterium</taxon>
    </lineage>
</organism>
<proteinExistence type="predicted"/>
<dbReference type="PATRIC" id="fig|1107311.5.peg.1766"/>
<dbReference type="Pfam" id="PF19577">
    <property type="entry name" value="DcaP"/>
    <property type="match status" value="1"/>
</dbReference>
<dbReference type="SUPFAM" id="SSF56935">
    <property type="entry name" value="Porins"/>
    <property type="match status" value="1"/>
</dbReference>
<sequence>MKKFSLTLAISLISLNLAAQQDNETVITIVGQVMTDTGYNFNQINPDYFDVLRPTQLPAYKNQYGTDGNVFFGVRQSMLGFSSLTPTRYGPLTTRFSFDMFGVGADAGQTTFHMLYAYVELGKLGFGHNWGLFCDFDGFPNAIEYWGPSGMSLCKNVQIRYIPFNGKNRLAIALERPGASADQGVYRNRIDLSDVKPKFDMPDLTAEFRATRDWGYAELAGVVRKIEWVDEGLEPFDYSGKAFGWGFNLSSNLKIGKKDVFIGQTVIGKGIQNLMNDAPTDIGIQNDFGNPKAPVKGVALPLFGYTAYLNHQWNEKFSSIIGFSELKTDNSNGQTADAFRHGRYASTNLLYKPLPNFTSGIELQWIDRENYKDGWTSSATKIQISIRYFFSQEFKK</sequence>